<feature type="compositionally biased region" description="Low complexity" evidence="2">
    <location>
        <begin position="527"/>
        <end position="538"/>
    </location>
</feature>
<feature type="compositionally biased region" description="Polar residues" evidence="2">
    <location>
        <begin position="99"/>
        <end position="118"/>
    </location>
</feature>
<feature type="compositionally biased region" description="Low complexity" evidence="2">
    <location>
        <begin position="756"/>
        <end position="768"/>
    </location>
</feature>
<feature type="compositionally biased region" description="Low complexity" evidence="2">
    <location>
        <begin position="833"/>
        <end position="847"/>
    </location>
</feature>
<dbReference type="Proteomes" id="UP000324800">
    <property type="component" value="Unassembled WGS sequence"/>
</dbReference>
<feature type="region of interest" description="Disordered" evidence="2">
    <location>
        <begin position="523"/>
        <end position="545"/>
    </location>
</feature>
<protein>
    <submittedName>
        <fullName evidence="3">Uncharacterized protein</fullName>
    </submittedName>
</protein>
<dbReference type="EMBL" id="SNRW01005970">
    <property type="protein sequence ID" value="KAA6383999.1"/>
    <property type="molecule type" value="Genomic_DNA"/>
</dbReference>
<gene>
    <name evidence="3" type="ORF">EZS28_020474</name>
</gene>
<feature type="coiled-coil region" evidence="1">
    <location>
        <begin position="1694"/>
        <end position="1732"/>
    </location>
</feature>
<evidence type="ECO:0000256" key="1">
    <source>
        <dbReference type="SAM" id="Coils"/>
    </source>
</evidence>
<feature type="compositionally biased region" description="Basic and acidic residues" evidence="2">
    <location>
        <begin position="346"/>
        <end position="367"/>
    </location>
</feature>
<organism evidence="3 4">
    <name type="scientific">Streblomastix strix</name>
    <dbReference type="NCBI Taxonomy" id="222440"/>
    <lineage>
        <taxon>Eukaryota</taxon>
        <taxon>Metamonada</taxon>
        <taxon>Preaxostyla</taxon>
        <taxon>Oxymonadida</taxon>
        <taxon>Streblomastigidae</taxon>
        <taxon>Streblomastix</taxon>
    </lineage>
</organism>
<feature type="region of interest" description="Disordered" evidence="2">
    <location>
        <begin position="740"/>
        <end position="770"/>
    </location>
</feature>
<feature type="region of interest" description="Disordered" evidence="2">
    <location>
        <begin position="1639"/>
        <end position="1692"/>
    </location>
</feature>
<proteinExistence type="predicted"/>
<dbReference type="PANTHER" id="PTHR45615">
    <property type="entry name" value="MYOSIN HEAVY CHAIN, NON-MUSCLE"/>
    <property type="match status" value="1"/>
</dbReference>
<feature type="compositionally biased region" description="Polar residues" evidence="2">
    <location>
        <begin position="808"/>
        <end position="820"/>
    </location>
</feature>
<evidence type="ECO:0000313" key="3">
    <source>
        <dbReference type="EMBL" id="KAA6383999.1"/>
    </source>
</evidence>
<feature type="non-terminal residue" evidence="3">
    <location>
        <position position="1912"/>
    </location>
</feature>
<reference evidence="3 4" key="1">
    <citation type="submission" date="2019-03" db="EMBL/GenBank/DDBJ databases">
        <title>Single cell metagenomics reveals metabolic interactions within the superorganism composed of flagellate Streblomastix strix and complex community of Bacteroidetes bacteria on its surface.</title>
        <authorList>
            <person name="Treitli S.C."/>
            <person name="Kolisko M."/>
            <person name="Husnik F."/>
            <person name="Keeling P."/>
            <person name="Hampl V."/>
        </authorList>
    </citation>
    <scope>NUCLEOTIDE SEQUENCE [LARGE SCALE GENOMIC DNA]</scope>
    <source>
        <strain evidence="3">ST1C</strain>
    </source>
</reference>
<evidence type="ECO:0000313" key="4">
    <source>
        <dbReference type="Proteomes" id="UP000324800"/>
    </source>
</evidence>
<accession>A0A5J4VNZ1</accession>
<dbReference type="PANTHER" id="PTHR45615:SF80">
    <property type="entry name" value="GRIP DOMAIN-CONTAINING PROTEIN"/>
    <property type="match status" value="1"/>
</dbReference>
<feature type="region of interest" description="Disordered" evidence="2">
    <location>
        <begin position="1043"/>
        <end position="1068"/>
    </location>
</feature>
<feature type="region of interest" description="Disordered" evidence="2">
    <location>
        <begin position="69"/>
        <end position="129"/>
    </location>
</feature>
<name>A0A5J4VNZ1_9EUKA</name>
<feature type="compositionally biased region" description="Low complexity" evidence="2">
    <location>
        <begin position="1046"/>
        <end position="1067"/>
    </location>
</feature>
<evidence type="ECO:0000256" key="2">
    <source>
        <dbReference type="SAM" id="MobiDB-lite"/>
    </source>
</evidence>
<sequence>MTPFHLTRVTNELATVHQLIAYSPQRAWQKLLSIANIPQPLSEQDIVIAPTLSEIMKSLSSQVREYREKQEAKELSNQYTDQYDKKEKDKSKDKQIDKTTANPPAQLPTTAVDTSANKSKGKTSGKDKQQIDAALLAQQQALLEEGDQEEKKKPLSSKPGSESLIGNVFQQIKPIFRFNASKFWDGGILRAALLIFEKLLRECPYLHADIAKNIRSLLSTAPNSSNSDQNTGGQQQPQYYAPLKAIYHFKPPHIHIQLGNKKDLTELFNLEYGTKHNWDFDSEEEVNELFGYIKKKTPEELAAEAAAIVASASLAAQQAQEDEYSVDRKGKNGANSAGNRSGTPKQGEERIKTPSDQKKGAKKDAKKGNKTLQQIEEEQQQAAAEALQQQQLLAQQQIEAAETERLKQEEEARRREEERFGDLLESADEEEEKIKQAAKEKERIDMIAQRNYDNKKNCAAAAIFSAWKIGKLHSAETTKWRTTLTQLLSYRAHFELLLGLCELIRAKEIDLVDTLQATIPQPLSVNQQQQSGQQSGSDQSDDKNDEQIVPLGKQRSTGLQINQNAVEQIISVSGGQQQTNTNSSQISSLISPFLTLSTSSYPLSSTHTNTLTPPFVASIHTMQVISSFDPSLVLPASSHIFDFFCSVYARSPSDIVPQNTQYLLRSGANGCIDEMYISPANYFGIFAQICPSYSALVPQLQVKDPNQTDGADQEKDKKQAPRKSIQSVVDSGLSAAQKAALASGDPSADKSGALKGGKQQIGSKQGSGTDQQLISGGFSVVGSGAESANIPTLASIIDGSVFVGYNPDMNSNQQSKQQGTGDLKSGKNVNQGDKQQQSDASKAAQAAAAKKQTSTIANAGQSSGLKKVSGGKSDTGIDNIVDSSYGQDINPAEVPQSLLPSTAQGSFLTQPALTPLRRAAGEAYLSFASHISRAATLAARSSHFSIVLESWRCLIQFWNDVERGILGEGSGAEIWAELKRRKFVEEEQERVKEAKRKAVAKANQIILGQNSAFKGKQLEKITPMPSKRQNNKNSLPLLFSSTGEPVSQVQGSGSSSSSSSSSYSSSSNITSDKQTLIFSNELLSFRLLLARALAMNVSRAFPTLLAALMAAGPQTILDSAATAVVSHQRRERHYKKKVLHDQMIQRMRNKALQAENDEKVKDGRQSPNLISNANSFTNMRPKSPAVSVTNQSTFTLPSFVQRAIQVKDKKDDQTSIQIPVIQPFESTLSQLAKSNWLTNYTTPTASLSIFNLLEQETNGSFFRASLRQIKGEWIPSPFASTPQIDLIRFRTWLGPLTVKSTIHGIAAAFAKTVAKLALCFGCFDQNMSQQLYVFALSHSISIASNVSSSSDAPPITTLEATSQTQLLNIHFKWINDLFRAESSGVISSPISLTSMLLEGAHALITNIQKATGVDVAGGGGSDPHQQSRGQISIINSSPEMNFKQSKTPLQQIKETPSQIFPIGSEGTSQSNKSRLQLQGKCSWWSNEDYYGQSRSTSPVPSLGNPNDQQTPILPIRDFKQQIQQIQQQQILQKQQQQQQQVNDPFYIPIPNSNSKGTPAEPWSYFTTFLVPPASQLTVPYSKSLKRRFPGVGLLFPTETYGFNYPCLPPLPLKVQIAQQQRLIEQQKEKQLALDKKLDSAGGQLPTSQQGDKPDQLLKGKKSSRPDSALKDVSRKSVIQPGKTASGKKSIDPALAAEMQQIDEETQRRLQEEQEEKEQQNQMSALIARVERESLDRERRINKSILFALRLRKVLSEDGNFDEEDTNNPYVFEALSYVIEQPQGIITNRSEQSSLNYNDQSQKPVIRKSYEVAPPSQRFRHLFQLVGKPKQEVELELAREDSQSFFSQLAQKEMEMINSARQSLDRCYVLCSRMEKGIPVDYEDQQIMKQIKQVHDQEVAEQAALAAAQAAAA</sequence>
<keyword evidence="1" id="KW-0175">Coiled coil</keyword>
<feature type="region of interest" description="Disordered" evidence="2">
    <location>
        <begin position="704"/>
        <end position="723"/>
    </location>
</feature>
<feature type="compositionally biased region" description="Polar residues" evidence="2">
    <location>
        <begin position="333"/>
        <end position="344"/>
    </location>
</feature>
<feature type="region of interest" description="Disordered" evidence="2">
    <location>
        <begin position="807"/>
        <end position="847"/>
    </location>
</feature>
<feature type="compositionally biased region" description="Basic and acidic residues" evidence="2">
    <location>
        <begin position="1651"/>
        <end position="1674"/>
    </location>
</feature>
<feature type="compositionally biased region" description="Basic and acidic residues" evidence="2">
    <location>
        <begin position="82"/>
        <end position="97"/>
    </location>
</feature>
<feature type="region of interest" description="Disordered" evidence="2">
    <location>
        <begin position="321"/>
        <end position="372"/>
    </location>
</feature>
<comment type="caution">
    <text evidence="3">The sequence shown here is derived from an EMBL/GenBank/DDBJ whole genome shotgun (WGS) entry which is preliminary data.</text>
</comment>